<dbReference type="RefSeq" id="WP_070119090.1">
    <property type="nucleotide sequence ID" value="NZ_CAXATG010000006.1"/>
</dbReference>
<dbReference type="AlphaFoldDB" id="A0A1E8CFC0"/>
<accession>A0A1E8CFC0</accession>
<name>A0A1E8CFC0_9GAMM</name>
<dbReference type="CDD" id="cd03186">
    <property type="entry name" value="GST_C_SspA"/>
    <property type="match status" value="1"/>
</dbReference>
<dbReference type="SUPFAM" id="SSF52833">
    <property type="entry name" value="Thioredoxin-like"/>
    <property type="match status" value="1"/>
</dbReference>
<dbReference type="InterPro" id="IPR050983">
    <property type="entry name" value="GST_Omega/HSP26"/>
</dbReference>
<dbReference type="SFLD" id="SFLDS00019">
    <property type="entry name" value="Glutathione_Transferase_(cytos"/>
    <property type="match status" value="1"/>
</dbReference>
<dbReference type="PANTHER" id="PTHR43968">
    <property type="match status" value="1"/>
</dbReference>
<dbReference type="PROSITE" id="PS50405">
    <property type="entry name" value="GST_CTER"/>
    <property type="match status" value="1"/>
</dbReference>
<dbReference type="InterPro" id="IPR004046">
    <property type="entry name" value="GST_C"/>
</dbReference>
<dbReference type="SUPFAM" id="SSF47616">
    <property type="entry name" value="GST C-terminal domain-like"/>
    <property type="match status" value="1"/>
</dbReference>
<evidence type="ECO:0000256" key="1">
    <source>
        <dbReference type="ARBA" id="ARBA00009929"/>
    </source>
</evidence>
<evidence type="ECO:0000259" key="2">
    <source>
        <dbReference type="PROSITE" id="PS50404"/>
    </source>
</evidence>
<organism evidence="4 5">
    <name type="scientific">Pseudohongiella acticola</name>
    <dbReference type="NCBI Taxonomy" id="1524254"/>
    <lineage>
        <taxon>Bacteria</taxon>
        <taxon>Pseudomonadati</taxon>
        <taxon>Pseudomonadota</taxon>
        <taxon>Gammaproteobacteria</taxon>
        <taxon>Pseudomonadales</taxon>
        <taxon>Pseudohongiellaceae</taxon>
        <taxon>Pseudohongiella</taxon>
    </lineage>
</organism>
<dbReference type="GO" id="GO:0005737">
    <property type="term" value="C:cytoplasm"/>
    <property type="evidence" value="ECO:0007669"/>
    <property type="project" value="TreeGrafter"/>
</dbReference>
<evidence type="ECO:0000313" key="5">
    <source>
        <dbReference type="Proteomes" id="UP000175669"/>
    </source>
</evidence>
<dbReference type="Gene3D" id="1.20.1050.10">
    <property type="match status" value="1"/>
</dbReference>
<protein>
    <submittedName>
        <fullName evidence="4">Stringent starvation protein A</fullName>
    </submittedName>
</protein>
<dbReference type="PROSITE" id="PS50404">
    <property type="entry name" value="GST_NTER"/>
    <property type="match status" value="1"/>
</dbReference>
<dbReference type="CDD" id="cd03059">
    <property type="entry name" value="GST_N_SspA"/>
    <property type="match status" value="1"/>
</dbReference>
<dbReference type="PANTHER" id="PTHR43968:SF6">
    <property type="entry name" value="GLUTATHIONE S-TRANSFERASE OMEGA"/>
    <property type="match status" value="1"/>
</dbReference>
<dbReference type="Gene3D" id="3.40.30.10">
    <property type="entry name" value="Glutaredoxin"/>
    <property type="match status" value="1"/>
</dbReference>
<dbReference type="SFLD" id="SFLDG00358">
    <property type="entry name" value="Main_(cytGST)"/>
    <property type="match status" value="1"/>
</dbReference>
<dbReference type="InterPro" id="IPR036249">
    <property type="entry name" value="Thioredoxin-like_sf"/>
</dbReference>
<dbReference type="Pfam" id="PF13409">
    <property type="entry name" value="GST_N_2"/>
    <property type="match status" value="1"/>
</dbReference>
<dbReference type="STRING" id="1524254.PHACT_15025"/>
<dbReference type="InterPro" id="IPR034341">
    <property type="entry name" value="SspA_N"/>
</dbReference>
<proteinExistence type="inferred from homology"/>
<dbReference type="Pfam" id="PF00043">
    <property type="entry name" value="GST_C"/>
    <property type="match status" value="1"/>
</dbReference>
<dbReference type="EMBL" id="MASR01000003">
    <property type="protein sequence ID" value="OFE11154.1"/>
    <property type="molecule type" value="Genomic_DNA"/>
</dbReference>
<feature type="domain" description="GST C-terminal" evidence="3">
    <location>
        <begin position="91"/>
        <end position="210"/>
    </location>
</feature>
<comment type="similarity">
    <text evidence="1">Belongs to the GST superfamily. HSP26 family.</text>
</comment>
<comment type="caution">
    <text evidence="4">The sequence shown here is derived from an EMBL/GenBank/DDBJ whole genome shotgun (WGS) entry which is preliminary data.</text>
</comment>
<dbReference type="Proteomes" id="UP000175669">
    <property type="component" value="Unassembled WGS sequence"/>
</dbReference>
<dbReference type="InterPro" id="IPR034342">
    <property type="entry name" value="SspA_C"/>
</dbReference>
<sequence>MGVVAKRSSMTFYSDGSSQYSHRVRIVLAEKGVTVETVNVDPANTPEDLASLNPYNSLPTLVDRDLVLYEANIMMEYLDERFPHPPLFPVYPVARAQSRLWMYRIQRDWCQVVDDLMAGKGTAAQQEKMKKELRESLISIAPIFSEKPFFMSDEFTIVDCCVTPILWRLPSLGIDLGNHKSVQPLLQYRARLFSRDSVRASLSDQEKEMV</sequence>
<dbReference type="InterPro" id="IPR004045">
    <property type="entry name" value="Glutathione_S-Trfase_N"/>
</dbReference>
<gene>
    <name evidence="4" type="ORF">PHACT_15025</name>
</gene>
<evidence type="ECO:0000313" key="4">
    <source>
        <dbReference type="EMBL" id="OFE11154.1"/>
    </source>
</evidence>
<dbReference type="InterPro" id="IPR036282">
    <property type="entry name" value="Glutathione-S-Trfase_C_sf"/>
</dbReference>
<dbReference type="InterPro" id="IPR040079">
    <property type="entry name" value="Glutathione_S-Trfase"/>
</dbReference>
<keyword evidence="5" id="KW-1185">Reference proteome</keyword>
<dbReference type="OrthoDB" id="9781431at2"/>
<reference evidence="5" key="1">
    <citation type="submission" date="2016-07" db="EMBL/GenBank/DDBJ databases">
        <authorList>
            <person name="Florea S."/>
            <person name="Webb J.S."/>
            <person name="Jaromczyk J."/>
            <person name="Schardl C.L."/>
        </authorList>
    </citation>
    <scope>NUCLEOTIDE SEQUENCE [LARGE SCALE GENOMIC DNA]</scope>
    <source>
        <strain evidence="5">KCTC 42131</strain>
    </source>
</reference>
<feature type="domain" description="GST N-terminal" evidence="2">
    <location>
        <begin position="8"/>
        <end position="86"/>
    </location>
</feature>
<evidence type="ECO:0000259" key="3">
    <source>
        <dbReference type="PROSITE" id="PS50405"/>
    </source>
</evidence>
<dbReference type="InterPro" id="IPR010987">
    <property type="entry name" value="Glutathione-S-Trfase_C-like"/>
</dbReference>